<dbReference type="PROSITE" id="PS50968">
    <property type="entry name" value="BIOTINYL_LIPOYL"/>
    <property type="match status" value="1"/>
</dbReference>
<organism evidence="3 4">
    <name type="scientific">Camelimonas abortus</name>
    <dbReference type="NCBI Taxonomy" id="1017184"/>
    <lineage>
        <taxon>Bacteria</taxon>
        <taxon>Pseudomonadati</taxon>
        <taxon>Pseudomonadota</taxon>
        <taxon>Alphaproteobacteria</taxon>
        <taxon>Hyphomicrobiales</taxon>
        <taxon>Chelatococcaceae</taxon>
        <taxon>Camelimonas</taxon>
    </lineage>
</organism>
<keyword evidence="4" id="KW-1185">Reference proteome</keyword>
<dbReference type="Gene3D" id="2.40.50.100">
    <property type="match status" value="1"/>
</dbReference>
<evidence type="ECO:0000313" key="3">
    <source>
        <dbReference type="EMBL" id="MFC3265754.1"/>
    </source>
</evidence>
<dbReference type="PANTHER" id="PTHR45266">
    <property type="entry name" value="OXALOACETATE DECARBOXYLASE ALPHA CHAIN"/>
    <property type="match status" value="1"/>
</dbReference>
<dbReference type="Pfam" id="PF00364">
    <property type="entry name" value="Biotin_lipoyl"/>
    <property type="match status" value="1"/>
</dbReference>
<reference evidence="4" key="1">
    <citation type="journal article" date="2019" name="Int. J. Syst. Evol. Microbiol.">
        <title>The Global Catalogue of Microorganisms (GCM) 10K type strain sequencing project: providing services to taxonomists for standard genome sequencing and annotation.</title>
        <authorList>
            <consortium name="The Broad Institute Genomics Platform"/>
            <consortium name="The Broad Institute Genome Sequencing Center for Infectious Disease"/>
            <person name="Wu L."/>
            <person name="Ma J."/>
        </authorList>
    </citation>
    <scope>NUCLEOTIDE SEQUENCE [LARGE SCALE GENOMIC DNA]</scope>
    <source>
        <strain evidence="4">CCM 7941</strain>
    </source>
</reference>
<comment type="caution">
    <text evidence="3">The sequence shown here is derived from an EMBL/GenBank/DDBJ whole genome shotgun (WGS) entry which is preliminary data.</text>
</comment>
<dbReference type="SUPFAM" id="SSF51230">
    <property type="entry name" value="Single hybrid motif"/>
    <property type="match status" value="1"/>
</dbReference>
<dbReference type="CDD" id="cd06850">
    <property type="entry name" value="biotinyl_domain"/>
    <property type="match status" value="1"/>
</dbReference>
<protein>
    <submittedName>
        <fullName evidence="3">Acetyl-CoA carboxylase biotin carboxyl carrier protein subunit</fullName>
    </submittedName>
</protein>
<gene>
    <name evidence="3" type="ORF">ACFOEX_05185</name>
</gene>
<evidence type="ECO:0000259" key="2">
    <source>
        <dbReference type="PROSITE" id="PS50968"/>
    </source>
</evidence>
<dbReference type="PROSITE" id="PS00188">
    <property type="entry name" value="BIOTIN"/>
    <property type="match status" value="1"/>
</dbReference>
<dbReference type="InterPro" id="IPR011053">
    <property type="entry name" value="Single_hybrid_motif"/>
</dbReference>
<evidence type="ECO:0000313" key="4">
    <source>
        <dbReference type="Proteomes" id="UP001595536"/>
    </source>
</evidence>
<dbReference type="InterPro" id="IPR000089">
    <property type="entry name" value="Biotin_lipoyl"/>
</dbReference>
<accession>A0ABV7LDX3</accession>
<name>A0ABV7LDX3_9HYPH</name>
<proteinExistence type="predicted"/>
<dbReference type="Proteomes" id="UP001595536">
    <property type="component" value="Unassembled WGS sequence"/>
</dbReference>
<dbReference type="RefSeq" id="WP_376868759.1">
    <property type="nucleotide sequence ID" value="NZ_JBHRUV010000020.1"/>
</dbReference>
<keyword evidence="1" id="KW-0092">Biotin</keyword>
<dbReference type="InterPro" id="IPR001882">
    <property type="entry name" value="Biotin_BS"/>
</dbReference>
<dbReference type="PANTHER" id="PTHR45266:SF3">
    <property type="entry name" value="OXALOACETATE DECARBOXYLASE ALPHA CHAIN"/>
    <property type="match status" value="1"/>
</dbReference>
<dbReference type="InterPro" id="IPR050709">
    <property type="entry name" value="Biotin_Carboxyl_Carrier/Decarb"/>
</dbReference>
<dbReference type="EMBL" id="JBHRUV010000020">
    <property type="protein sequence ID" value="MFC3265754.1"/>
    <property type="molecule type" value="Genomic_DNA"/>
</dbReference>
<sequence>MSYRFAWAGETLWLKLGAADFAFTPLSRVSARKAAADNAGDGLLRAPMNGRVVSVSAAAGDKVTRGQQVMALEAMKMEHAILAPRDGVLVSVSAAAGDQVSPGQVLAEIGE</sequence>
<feature type="domain" description="Lipoyl-binding" evidence="2">
    <location>
        <begin position="34"/>
        <end position="110"/>
    </location>
</feature>
<evidence type="ECO:0000256" key="1">
    <source>
        <dbReference type="ARBA" id="ARBA00023267"/>
    </source>
</evidence>